<dbReference type="Proteomes" id="UP001161757">
    <property type="component" value="Unassembled WGS sequence"/>
</dbReference>
<dbReference type="GO" id="GO:0047617">
    <property type="term" value="F:fatty acyl-CoA hydrolase activity"/>
    <property type="evidence" value="ECO:0007669"/>
    <property type="project" value="InterPro"/>
</dbReference>
<dbReference type="SUPFAM" id="SSF54637">
    <property type="entry name" value="Thioesterase/thiol ester dehydrase-isomerase"/>
    <property type="match status" value="1"/>
</dbReference>
<sequence length="159" mass="16698">MSSSSTTATKTPLESVQACWARVSQNSPIYNFLLSDVVLTSATNGSMVATLPVSPDHLNSKGVLHGSVSATIVDWAGGMAIASTGLEKTGVSTDIHISYVSSAKLGDRLVIEANVTKVGRNMGFTTVTIYKAAAEGGDENKTVVAHGTHTKYILRDQQK</sequence>
<organism evidence="4 5">
    <name type="scientific">Exophiala dermatitidis</name>
    <name type="common">Black yeast-like fungus</name>
    <name type="synonym">Wangiella dermatitidis</name>
    <dbReference type="NCBI Taxonomy" id="5970"/>
    <lineage>
        <taxon>Eukaryota</taxon>
        <taxon>Fungi</taxon>
        <taxon>Dikarya</taxon>
        <taxon>Ascomycota</taxon>
        <taxon>Pezizomycotina</taxon>
        <taxon>Eurotiomycetes</taxon>
        <taxon>Chaetothyriomycetidae</taxon>
        <taxon>Chaetothyriales</taxon>
        <taxon>Herpotrichiellaceae</taxon>
        <taxon>Exophiala</taxon>
    </lineage>
</organism>
<dbReference type="InterPro" id="IPR029069">
    <property type="entry name" value="HotDog_dom_sf"/>
</dbReference>
<dbReference type="PANTHER" id="PTHR21660:SF11">
    <property type="entry name" value="FAMILY PROTEIN, PUTATIVE (AFU_ORTHOLOGUE AFUA_4G04355)-RELATED"/>
    <property type="match status" value="1"/>
</dbReference>
<evidence type="ECO:0000313" key="4">
    <source>
        <dbReference type="EMBL" id="KAJ8991849.1"/>
    </source>
</evidence>
<dbReference type="FunFam" id="3.10.129.10:FF:000033">
    <property type="entry name" value="acyl-coenzyme A thioesterase 13"/>
    <property type="match status" value="1"/>
</dbReference>
<comment type="similarity">
    <text evidence="1">Belongs to the thioesterase PaaI family.</text>
</comment>
<dbReference type="NCBIfam" id="TIGR00369">
    <property type="entry name" value="unchar_dom_1"/>
    <property type="match status" value="1"/>
</dbReference>
<accession>A0AAN6EVK3</accession>
<feature type="domain" description="Thioesterase" evidence="3">
    <location>
        <begin position="62"/>
        <end position="132"/>
    </location>
</feature>
<dbReference type="Gene3D" id="3.10.129.10">
    <property type="entry name" value="Hotdog Thioesterase"/>
    <property type="match status" value="1"/>
</dbReference>
<dbReference type="CDD" id="cd03443">
    <property type="entry name" value="PaaI_thioesterase"/>
    <property type="match status" value="1"/>
</dbReference>
<reference evidence="4" key="1">
    <citation type="submission" date="2023-01" db="EMBL/GenBank/DDBJ databases">
        <title>Exophiala dermititidis isolated from Cystic Fibrosis Patient.</title>
        <authorList>
            <person name="Kurbessoian T."/>
            <person name="Crocker A."/>
            <person name="Murante D."/>
            <person name="Hogan D.A."/>
            <person name="Stajich J.E."/>
        </authorList>
    </citation>
    <scope>NUCLEOTIDE SEQUENCE</scope>
    <source>
        <strain evidence="4">Ex8</strain>
    </source>
</reference>
<evidence type="ECO:0000313" key="5">
    <source>
        <dbReference type="Proteomes" id="UP001161757"/>
    </source>
</evidence>
<proteinExistence type="inferred from homology"/>
<dbReference type="InterPro" id="IPR006683">
    <property type="entry name" value="Thioestr_dom"/>
</dbReference>
<dbReference type="AlphaFoldDB" id="A0AAN6EVK3"/>
<keyword evidence="2" id="KW-0378">Hydrolase</keyword>
<gene>
    <name evidence="4" type="ORF">HRR80_004469</name>
</gene>
<name>A0AAN6EVK3_EXODE</name>
<dbReference type="EMBL" id="JAJGCB010000007">
    <property type="protein sequence ID" value="KAJ8991849.1"/>
    <property type="molecule type" value="Genomic_DNA"/>
</dbReference>
<dbReference type="InterPro" id="IPR039298">
    <property type="entry name" value="ACOT13"/>
</dbReference>
<comment type="caution">
    <text evidence="4">The sequence shown here is derived from an EMBL/GenBank/DDBJ whole genome shotgun (WGS) entry which is preliminary data.</text>
</comment>
<evidence type="ECO:0000259" key="3">
    <source>
        <dbReference type="Pfam" id="PF03061"/>
    </source>
</evidence>
<evidence type="ECO:0000256" key="1">
    <source>
        <dbReference type="ARBA" id="ARBA00008324"/>
    </source>
</evidence>
<protein>
    <recommendedName>
        <fullName evidence="3">Thioesterase domain-containing protein</fullName>
    </recommendedName>
</protein>
<evidence type="ECO:0000256" key="2">
    <source>
        <dbReference type="ARBA" id="ARBA00022801"/>
    </source>
</evidence>
<dbReference type="InterPro" id="IPR003736">
    <property type="entry name" value="PAAI_dom"/>
</dbReference>
<dbReference type="PANTHER" id="PTHR21660">
    <property type="entry name" value="THIOESTERASE SUPERFAMILY MEMBER-RELATED"/>
    <property type="match status" value="1"/>
</dbReference>
<dbReference type="Pfam" id="PF03061">
    <property type="entry name" value="4HBT"/>
    <property type="match status" value="1"/>
</dbReference>